<keyword evidence="2" id="KW-1185">Reference proteome</keyword>
<protein>
    <submittedName>
        <fullName evidence="1">Uncharacterized protein</fullName>
    </submittedName>
</protein>
<sequence length="164" mass="18475">MGSSSWLPWPPVSRVSAPVGMGVSPSPSSILLIILTCSLFLRVNLMYNGLPNNIQVVGSFKGSSKSDRLRNTLPRDMRHNIRSNEKTRSRLITPATNPNRPRFCAFDSSGMPCSPFTQFIKMHLTTAVVAFYQYQYKHKLSQSKMCELHYEKPESVSDIKHANN</sequence>
<evidence type="ECO:0000313" key="2">
    <source>
        <dbReference type="Proteomes" id="UP000092460"/>
    </source>
</evidence>
<dbReference type="AlphaFoldDB" id="A0A1B0BJB8"/>
<dbReference type="EnsemblMetazoa" id="GPPI031985-RA">
    <property type="protein sequence ID" value="GPPI031985-PA"/>
    <property type="gene ID" value="GPPI031985"/>
</dbReference>
<dbReference type="EMBL" id="JXJN01015358">
    <property type="status" value="NOT_ANNOTATED_CDS"/>
    <property type="molecule type" value="Genomic_DNA"/>
</dbReference>
<organism evidence="1 2">
    <name type="scientific">Glossina palpalis gambiensis</name>
    <dbReference type="NCBI Taxonomy" id="67801"/>
    <lineage>
        <taxon>Eukaryota</taxon>
        <taxon>Metazoa</taxon>
        <taxon>Ecdysozoa</taxon>
        <taxon>Arthropoda</taxon>
        <taxon>Hexapoda</taxon>
        <taxon>Insecta</taxon>
        <taxon>Pterygota</taxon>
        <taxon>Neoptera</taxon>
        <taxon>Endopterygota</taxon>
        <taxon>Diptera</taxon>
        <taxon>Brachycera</taxon>
        <taxon>Muscomorpha</taxon>
        <taxon>Hippoboscoidea</taxon>
        <taxon>Glossinidae</taxon>
        <taxon>Glossina</taxon>
    </lineage>
</organism>
<reference evidence="1" key="2">
    <citation type="submission" date="2020-05" db="UniProtKB">
        <authorList>
            <consortium name="EnsemblMetazoa"/>
        </authorList>
    </citation>
    <scope>IDENTIFICATION</scope>
    <source>
        <strain evidence="1">IAEA</strain>
    </source>
</reference>
<dbReference type="Proteomes" id="UP000092460">
    <property type="component" value="Unassembled WGS sequence"/>
</dbReference>
<accession>A0A1B0BJB8</accession>
<proteinExistence type="predicted"/>
<reference evidence="2" key="1">
    <citation type="submission" date="2015-01" db="EMBL/GenBank/DDBJ databases">
        <authorList>
            <person name="Aksoy S."/>
            <person name="Warren W."/>
            <person name="Wilson R.K."/>
        </authorList>
    </citation>
    <scope>NUCLEOTIDE SEQUENCE [LARGE SCALE GENOMIC DNA]</scope>
    <source>
        <strain evidence="2">IAEA</strain>
    </source>
</reference>
<name>A0A1B0BJB8_9MUSC</name>
<evidence type="ECO:0000313" key="1">
    <source>
        <dbReference type="EnsemblMetazoa" id="GPPI031985-PA"/>
    </source>
</evidence>
<dbReference type="VEuPathDB" id="VectorBase:GPPI031985"/>